<dbReference type="InterPro" id="IPR050203">
    <property type="entry name" value="Trp-tRNA_synthetase"/>
</dbReference>
<evidence type="ECO:0000256" key="3">
    <source>
        <dbReference type="ARBA" id="ARBA00022741"/>
    </source>
</evidence>
<dbReference type="GO" id="GO:0005829">
    <property type="term" value="C:cytosol"/>
    <property type="evidence" value="ECO:0007669"/>
    <property type="project" value="TreeGrafter"/>
</dbReference>
<evidence type="ECO:0000256" key="6">
    <source>
        <dbReference type="ARBA" id="ARBA00023146"/>
    </source>
</evidence>
<feature type="binding site" evidence="8">
    <location>
        <position position="224"/>
    </location>
    <ligand>
        <name>ATP</name>
        <dbReference type="ChEBI" id="CHEBI:30616"/>
    </ligand>
</feature>
<comment type="subcellular location">
    <subcellularLocation>
        <location evidence="8">Cytoplasm</location>
    </subcellularLocation>
</comment>
<proteinExistence type="inferred from homology"/>
<dbReference type="CDD" id="cd00806">
    <property type="entry name" value="TrpRS_core"/>
    <property type="match status" value="1"/>
</dbReference>
<name>A0A3N1HC12_9PSEU</name>
<accession>A0A3N1HC12</accession>
<dbReference type="EMBL" id="RJKM01000001">
    <property type="protein sequence ID" value="ROP40033.1"/>
    <property type="molecule type" value="Genomic_DNA"/>
</dbReference>
<evidence type="ECO:0000256" key="5">
    <source>
        <dbReference type="ARBA" id="ARBA00022917"/>
    </source>
</evidence>
<feature type="binding site" evidence="8">
    <location>
        <begin position="233"/>
        <end position="237"/>
    </location>
    <ligand>
        <name>ATP</name>
        <dbReference type="ChEBI" id="CHEBI:30616"/>
    </ligand>
</feature>
<dbReference type="PROSITE" id="PS00178">
    <property type="entry name" value="AA_TRNA_LIGASE_I"/>
    <property type="match status" value="1"/>
</dbReference>
<dbReference type="InterPro" id="IPR001412">
    <property type="entry name" value="aa-tRNA-synth_I_CS"/>
</dbReference>
<dbReference type="PANTHER" id="PTHR43766:SF1">
    <property type="entry name" value="TRYPTOPHAN--TRNA LIGASE, MITOCHONDRIAL"/>
    <property type="match status" value="1"/>
</dbReference>
<evidence type="ECO:0000256" key="1">
    <source>
        <dbReference type="ARBA" id="ARBA00005594"/>
    </source>
</evidence>
<evidence type="ECO:0000256" key="10">
    <source>
        <dbReference type="SAM" id="MobiDB-lite"/>
    </source>
</evidence>
<keyword evidence="5 8" id="KW-0648">Protein biosynthesis</keyword>
<comment type="caution">
    <text evidence="8">Lacks conserved residue(s) required for the propagation of feature annotation.</text>
</comment>
<dbReference type="Gene3D" id="1.10.240.10">
    <property type="entry name" value="Tyrosyl-Transfer RNA Synthetase"/>
    <property type="match status" value="1"/>
</dbReference>
<feature type="binding site" evidence="8">
    <location>
        <begin position="48"/>
        <end position="49"/>
    </location>
    <ligand>
        <name>ATP</name>
        <dbReference type="ChEBI" id="CHEBI:30616"/>
    </ligand>
</feature>
<comment type="subunit">
    <text evidence="8">Homodimer.</text>
</comment>
<dbReference type="SUPFAM" id="SSF52374">
    <property type="entry name" value="Nucleotidylyl transferase"/>
    <property type="match status" value="1"/>
</dbReference>
<evidence type="ECO:0000256" key="8">
    <source>
        <dbReference type="HAMAP-Rule" id="MF_00140"/>
    </source>
</evidence>
<comment type="similarity">
    <text evidence="1 8 9">Belongs to the class-I aminoacyl-tRNA synthetase family.</text>
</comment>
<dbReference type="GO" id="GO:0005524">
    <property type="term" value="F:ATP binding"/>
    <property type="evidence" value="ECO:0007669"/>
    <property type="project" value="UniProtKB-UniRule"/>
</dbReference>
<evidence type="ECO:0000256" key="9">
    <source>
        <dbReference type="RuleBase" id="RU363036"/>
    </source>
</evidence>
<dbReference type="GO" id="GO:0004830">
    <property type="term" value="F:tryptophan-tRNA ligase activity"/>
    <property type="evidence" value="ECO:0007669"/>
    <property type="project" value="UniProtKB-UniRule"/>
</dbReference>
<dbReference type="Gene3D" id="3.40.50.620">
    <property type="entry name" value="HUPs"/>
    <property type="match status" value="1"/>
</dbReference>
<evidence type="ECO:0000256" key="4">
    <source>
        <dbReference type="ARBA" id="ARBA00022840"/>
    </source>
</evidence>
<dbReference type="AlphaFoldDB" id="A0A3N1HC12"/>
<sequence>MAVENSVENTAGEVAGLPAENPAPAQAPVSRPRVLSGIQPTAGSFHLGNYLGALRQWVALQETHEAFYCVVDLHAITVEQDPKVLRRNTRVSAAQLLALGIDPDRSSLFVQSHVPEHAQLAWVMQCLTGFGEASRMTQFKDKSARQTAGGAGDQTTAAIGVGLFTYPILQAADILLYQAHHVPVGEDQRQHLELTRDLAQRFNTRYGKTFRLPEPYIVKDTAKIYDLQDPTSKMSKSVPAGVVELLEDPKRSAKKIRSAVTDTGREIVYDPERKAGVSNLLVIYSALTGRTVESLVADYDGKGYGDLKKDLGEVFTEFVTPVQARVAEYLDDTAELDKVLARGAERARAVAAKTLARAYDRIGFLSSGD</sequence>
<keyword evidence="12" id="KW-1185">Reference proteome</keyword>
<dbReference type="EC" id="6.1.1.2" evidence="8"/>
<keyword evidence="4 8" id="KW-0067">ATP-binding</keyword>
<dbReference type="InterPro" id="IPR014729">
    <property type="entry name" value="Rossmann-like_a/b/a_fold"/>
</dbReference>
<comment type="caution">
    <text evidence="11">The sequence shown here is derived from an EMBL/GenBank/DDBJ whole genome shotgun (WGS) entry which is preliminary data.</text>
</comment>
<evidence type="ECO:0000313" key="11">
    <source>
        <dbReference type="EMBL" id="ROP40033.1"/>
    </source>
</evidence>
<gene>
    <name evidence="8" type="primary">trpS</name>
    <name evidence="11" type="ORF">EDD40_5438</name>
</gene>
<keyword evidence="6 8" id="KW-0030">Aminoacyl-tRNA synthetase</keyword>
<organism evidence="11 12">
    <name type="scientific">Saccharothrix texasensis</name>
    <dbReference type="NCBI Taxonomy" id="103734"/>
    <lineage>
        <taxon>Bacteria</taxon>
        <taxon>Bacillati</taxon>
        <taxon>Actinomycetota</taxon>
        <taxon>Actinomycetes</taxon>
        <taxon>Pseudonocardiales</taxon>
        <taxon>Pseudonocardiaceae</taxon>
        <taxon>Saccharothrix</taxon>
    </lineage>
</organism>
<keyword evidence="2 8" id="KW-0436">Ligase</keyword>
<dbReference type="PANTHER" id="PTHR43766">
    <property type="entry name" value="TRYPTOPHAN--TRNA LIGASE, MITOCHONDRIAL"/>
    <property type="match status" value="1"/>
</dbReference>
<comment type="catalytic activity">
    <reaction evidence="7 8">
        <text>tRNA(Trp) + L-tryptophan + ATP = L-tryptophyl-tRNA(Trp) + AMP + diphosphate + H(+)</text>
        <dbReference type="Rhea" id="RHEA:24080"/>
        <dbReference type="Rhea" id="RHEA-COMP:9671"/>
        <dbReference type="Rhea" id="RHEA-COMP:9705"/>
        <dbReference type="ChEBI" id="CHEBI:15378"/>
        <dbReference type="ChEBI" id="CHEBI:30616"/>
        <dbReference type="ChEBI" id="CHEBI:33019"/>
        <dbReference type="ChEBI" id="CHEBI:57912"/>
        <dbReference type="ChEBI" id="CHEBI:78442"/>
        <dbReference type="ChEBI" id="CHEBI:78535"/>
        <dbReference type="ChEBI" id="CHEBI:456215"/>
        <dbReference type="EC" id="6.1.1.2"/>
    </reaction>
</comment>
<feature type="region of interest" description="Disordered" evidence="10">
    <location>
        <begin position="1"/>
        <end position="32"/>
    </location>
</feature>
<evidence type="ECO:0000313" key="12">
    <source>
        <dbReference type="Proteomes" id="UP000268727"/>
    </source>
</evidence>
<feature type="binding site" evidence="8">
    <location>
        <begin position="185"/>
        <end position="187"/>
    </location>
    <ligand>
        <name>ATP</name>
        <dbReference type="ChEBI" id="CHEBI:30616"/>
    </ligand>
</feature>
<evidence type="ECO:0000256" key="7">
    <source>
        <dbReference type="ARBA" id="ARBA00049929"/>
    </source>
</evidence>
<dbReference type="GO" id="GO:0006436">
    <property type="term" value="P:tryptophanyl-tRNA aminoacylation"/>
    <property type="evidence" value="ECO:0007669"/>
    <property type="project" value="UniProtKB-UniRule"/>
</dbReference>
<dbReference type="InterPro" id="IPR024109">
    <property type="entry name" value="Trp-tRNA-ligase_bac-type"/>
</dbReference>
<dbReference type="HAMAP" id="MF_00140_B">
    <property type="entry name" value="Trp_tRNA_synth_B"/>
    <property type="match status" value="1"/>
</dbReference>
<feature type="binding site" evidence="8">
    <location>
        <begin position="39"/>
        <end position="41"/>
    </location>
    <ligand>
        <name>ATP</name>
        <dbReference type="ChEBI" id="CHEBI:30616"/>
    </ligand>
</feature>
<dbReference type="NCBIfam" id="TIGR00233">
    <property type="entry name" value="trpS"/>
    <property type="match status" value="1"/>
</dbReference>
<keyword evidence="3 8" id="KW-0547">Nucleotide-binding</keyword>
<dbReference type="Pfam" id="PF00579">
    <property type="entry name" value="tRNA-synt_1b"/>
    <property type="match status" value="1"/>
</dbReference>
<feature type="binding site" evidence="8">
    <location>
        <position position="173"/>
    </location>
    <ligand>
        <name>L-tryptophan</name>
        <dbReference type="ChEBI" id="CHEBI:57912"/>
    </ligand>
</feature>
<comment type="function">
    <text evidence="8">Catalyzes the attachment of tryptophan to tRNA(Trp).</text>
</comment>
<protein>
    <recommendedName>
        <fullName evidence="8">Tryptophan--tRNA ligase</fullName>
        <ecNumber evidence="8">6.1.1.2</ecNumber>
    </recommendedName>
    <alternativeName>
        <fullName evidence="8">Tryptophanyl-tRNA synthetase</fullName>
        <shortName evidence="8">TrpRS</shortName>
    </alternativeName>
</protein>
<evidence type="ECO:0000256" key="2">
    <source>
        <dbReference type="ARBA" id="ARBA00022598"/>
    </source>
</evidence>
<reference evidence="11 12" key="1">
    <citation type="submission" date="2018-11" db="EMBL/GenBank/DDBJ databases">
        <title>Sequencing the genomes of 1000 actinobacteria strains.</title>
        <authorList>
            <person name="Klenk H.-P."/>
        </authorList>
    </citation>
    <scope>NUCLEOTIDE SEQUENCE [LARGE SCALE GENOMIC DNA]</scope>
    <source>
        <strain evidence="11 12">DSM 44231</strain>
    </source>
</reference>
<dbReference type="PRINTS" id="PR01039">
    <property type="entry name" value="TRNASYNTHTRP"/>
</dbReference>
<dbReference type="InterPro" id="IPR002305">
    <property type="entry name" value="aa-tRNA-synth_Ic"/>
</dbReference>
<feature type="short sequence motif" description="'KMSKS' region" evidence="8">
    <location>
        <begin position="233"/>
        <end position="237"/>
    </location>
</feature>
<dbReference type="InterPro" id="IPR002306">
    <property type="entry name" value="Trp-tRNA-ligase"/>
</dbReference>
<keyword evidence="8" id="KW-0963">Cytoplasm</keyword>
<dbReference type="Proteomes" id="UP000268727">
    <property type="component" value="Unassembled WGS sequence"/>
</dbReference>